<evidence type="ECO:0000256" key="5">
    <source>
        <dbReference type="PIRSR" id="PIRSR602401-1"/>
    </source>
</evidence>
<dbReference type="InterPro" id="IPR050529">
    <property type="entry name" value="CYP450_sterol_14alpha_dmase"/>
</dbReference>
<dbReference type="Pfam" id="PF00067">
    <property type="entry name" value="p450"/>
    <property type="match status" value="1"/>
</dbReference>
<dbReference type="GO" id="GO:0020037">
    <property type="term" value="F:heme binding"/>
    <property type="evidence" value="ECO:0007669"/>
    <property type="project" value="InterPro"/>
</dbReference>
<dbReference type="SUPFAM" id="SSF48264">
    <property type="entry name" value="Cytochrome P450"/>
    <property type="match status" value="1"/>
</dbReference>
<keyword evidence="6" id="KW-0560">Oxidoreductase</keyword>
<evidence type="ECO:0000256" key="3">
    <source>
        <dbReference type="ARBA" id="ARBA00022723"/>
    </source>
</evidence>
<keyword evidence="2 5" id="KW-0349">Heme</keyword>
<dbReference type="InterPro" id="IPR036396">
    <property type="entry name" value="Cyt_P450_sf"/>
</dbReference>
<keyword evidence="7" id="KW-0812">Transmembrane</keyword>
<keyword evidence="3 5" id="KW-0479">Metal-binding</keyword>
<dbReference type="InterPro" id="IPR017972">
    <property type="entry name" value="Cyt_P450_CS"/>
</dbReference>
<evidence type="ECO:0000313" key="9">
    <source>
        <dbReference type="Proteomes" id="UP000297245"/>
    </source>
</evidence>
<evidence type="ECO:0000256" key="1">
    <source>
        <dbReference type="ARBA" id="ARBA00010617"/>
    </source>
</evidence>
<keyword evidence="7" id="KW-0472">Membrane</keyword>
<proteinExistence type="inferred from homology"/>
<evidence type="ECO:0000256" key="4">
    <source>
        <dbReference type="ARBA" id="ARBA00023004"/>
    </source>
</evidence>
<name>A0A4S8L647_DENBC</name>
<dbReference type="GO" id="GO:0004497">
    <property type="term" value="F:monooxygenase activity"/>
    <property type="evidence" value="ECO:0007669"/>
    <property type="project" value="UniProtKB-KW"/>
</dbReference>
<dbReference type="PANTHER" id="PTHR24304">
    <property type="entry name" value="CYTOCHROME P450 FAMILY 7"/>
    <property type="match status" value="1"/>
</dbReference>
<accession>A0A4S8L647</accession>
<dbReference type="Gene3D" id="1.10.630.10">
    <property type="entry name" value="Cytochrome P450"/>
    <property type="match status" value="1"/>
</dbReference>
<dbReference type="GO" id="GO:0016705">
    <property type="term" value="F:oxidoreductase activity, acting on paired donors, with incorporation or reduction of molecular oxygen"/>
    <property type="evidence" value="ECO:0007669"/>
    <property type="project" value="InterPro"/>
</dbReference>
<protein>
    <submittedName>
        <fullName evidence="8">Cytochrome P450</fullName>
    </submittedName>
</protein>
<dbReference type="EMBL" id="ML179655">
    <property type="protein sequence ID" value="THU83558.1"/>
    <property type="molecule type" value="Genomic_DNA"/>
</dbReference>
<dbReference type="PANTHER" id="PTHR24304:SF2">
    <property type="entry name" value="24-HYDROXYCHOLESTEROL 7-ALPHA-HYDROXYLASE"/>
    <property type="match status" value="1"/>
</dbReference>
<keyword evidence="9" id="KW-1185">Reference proteome</keyword>
<dbReference type="OrthoDB" id="1055148at2759"/>
<feature type="transmembrane region" description="Helical" evidence="7">
    <location>
        <begin position="88"/>
        <end position="106"/>
    </location>
</feature>
<keyword evidence="6" id="KW-0503">Monooxygenase</keyword>
<gene>
    <name evidence="8" type="ORF">K435DRAFT_822935</name>
</gene>
<dbReference type="InterPro" id="IPR001128">
    <property type="entry name" value="Cyt_P450"/>
</dbReference>
<dbReference type="AlphaFoldDB" id="A0A4S8L647"/>
<feature type="binding site" description="axial binding residue" evidence="5">
    <location>
        <position position="237"/>
    </location>
    <ligand>
        <name>heme</name>
        <dbReference type="ChEBI" id="CHEBI:30413"/>
    </ligand>
    <ligandPart>
        <name>Fe</name>
        <dbReference type="ChEBI" id="CHEBI:18248"/>
    </ligandPart>
</feature>
<keyword evidence="7" id="KW-1133">Transmembrane helix</keyword>
<evidence type="ECO:0000313" key="8">
    <source>
        <dbReference type="EMBL" id="THU83558.1"/>
    </source>
</evidence>
<dbReference type="GO" id="GO:0005506">
    <property type="term" value="F:iron ion binding"/>
    <property type="evidence" value="ECO:0007669"/>
    <property type="project" value="InterPro"/>
</dbReference>
<dbReference type="InterPro" id="IPR002401">
    <property type="entry name" value="Cyt_P450_E_grp-I"/>
</dbReference>
<evidence type="ECO:0000256" key="2">
    <source>
        <dbReference type="ARBA" id="ARBA00022617"/>
    </source>
</evidence>
<organism evidence="8 9">
    <name type="scientific">Dendrothele bispora (strain CBS 962.96)</name>
    <dbReference type="NCBI Taxonomy" id="1314807"/>
    <lineage>
        <taxon>Eukaryota</taxon>
        <taxon>Fungi</taxon>
        <taxon>Dikarya</taxon>
        <taxon>Basidiomycota</taxon>
        <taxon>Agaricomycotina</taxon>
        <taxon>Agaricomycetes</taxon>
        <taxon>Agaricomycetidae</taxon>
        <taxon>Agaricales</taxon>
        <taxon>Agaricales incertae sedis</taxon>
        <taxon>Dendrothele</taxon>
    </lineage>
</organism>
<comment type="cofactor">
    <cofactor evidence="5">
        <name>heme</name>
        <dbReference type="ChEBI" id="CHEBI:30413"/>
    </cofactor>
</comment>
<dbReference type="PRINTS" id="PR00463">
    <property type="entry name" value="EP450I"/>
</dbReference>
<evidence type="ECO:0000256" key="7">
    <source>
        <dbReference type="SAM" id="Phobius"/>
    </source>
</evidence>
<dbReference type="Proteomes" id="UP000297245">
    <property type="component" value="Unassembled WGS sequence"/>
</dbReference>
<sequence length="302" mass="33983">MATCREFSSDLATLSEFKAHFLNVETNTHPNSAVFPWLYHSVRRSKEASVKALHSTLAHFVEKRRQATVPNSDAIDILLAQNASTPDIVLLSLGSIFAGFLIFIFIHPEWKTAILAELKPLVSQYGNAADPVHRQPAMIPSSVWDSSMPTIDLVMRETIRLVINHTALRRNVGESFDMPGGVGEIKRGSFLAYSLADAHLDPGVYSRPHLFDPERFRPDREEDPSAFLGFGAGRHRCLASKLARLEIKSIVALFLMTYDYEVVDANGNFLQTIPAPDYNDVQLARPKDMECFLRFKRMENHN</sequence>
<keyword evidence="4 5" id="KW-0408">Iron</keyword>
<reference evidence="8 9" key="1">
    <citation type="journal article" date="2019" name="Nat. Ecol. Evol.">
        <title>Megaphylogeny resolves global patterns of mushroom evolution.</title>
        <authorList>
            <person name="Varga T."/>
            <person name="Krizsan K."/>
            <person name="Foldi C."/>
            <person name="Dima B."/>
            <person name="Sanchez-Garcia M."/>
            <person name="Sanchez-Ramirez S."/>
            <person name="Szollosi G.J."/>
            <person name="Szarkandi J.G."/>
            <person name="Papp V."/>
            <person name="Albert L."/>
            <person name="Andreopoulos W."/>
            <person name="Angelini C."/>
            <person name="Antonin V."/>
            <person name="Barry K.W."/>
            <person name="Bougher N.L."/>
            <person name="Buchanan P."/>
            <person name="Buyck B."/>
            <person name="Bense V."/>
            <person name="Catcheside P."/>
            <person name="Chovatia M."/>
            <person name="Cooper J."/>
            <person name="Damon W."/>
            <person name="Desjardin D."/>
            <person name="Finy P."/>
            <person name="Geml J."/>
            <person name="Haridas S."/>
            <person name="Hughes K."/>
            <person name="Justo A."/>
            <person name="Karasinski D."/>
            <person name="Kautmanova I."/>
            <person name="Kiss B."/>
            <person name="Kocsube S."/>
            <person name="Kotiranta H."/>
            <person name="LaButti K.M."/>
            <person name="Lechner B.E."/>
            <person name="Liimatainen K."/>
            <person name="Lipzen A."/>
            <person name="Lukacs Z."/>
            <person name="Mihaltcheva S."/>
            <person name="Morgado L.N."/>
            <person name="Niskanen T."/>
            <person name="Noordeloos M.E."/>
            <person name="Ohm R.A."/>
            <person name="Ortiz-Santana B."/>
            <person name="Ovrebo C."/>
            <person name="Racz N."/>
            <person name="Riley R."/>
            <person name="Savchenko A."/>
            <person name="Shiryaev A."/>
            <person name="Soop K."/>
            <person name="Spirin V."/>
            <person name="Szebenyi C."/>
            <person name="Tomsovsky M."/>
            <person name="Tulloss R.E."/>
            <person name="Uehling J."/>
            <person name="Grigoriev I.V."/>
            <person name="Vagvolgyi C."/>
            <person name="Papp T."/>
            <person name="Martin F.M."/>
            <person name="Miettinen O."/>
            <person name="Hibbett D.S."/>
            <person name="Nagy L.G."/>
        </authorList>
    </citation>
    <scope>NUCLEOTIDE SEQUENCE [LARGE SCALE GENOMIC DNA]</scope>
    <source>
        <strain evidence="8 9">CBS 962.96</strain>
    </source>
</reference>
<comment type="similarity">
    <text evidence="1 6">Belongs to the cytochrome P450 family.</text>
</comment>
<dbReference type="PROSITE" id="PS00086">
    <property type="entry name" value="CYTOCHROME_P450"/>
    <property type="match status" value="1"/>
</dbReference>
<evidence type="ECO:0000256" key="6">
    <source>
        <dbReference type="RuleBase" id="RU000461"/>
    </source>
</evidence>